<dbReference type="Proteomes" id="UP000019484">
    <property type="component" value="Unassembled WGS sequence"/>
</dbReference>
<name>W9YS68_9EURO</name>
<feature type="compositionally biased region" description="Basic and acidic residues" evidence="1">
    <location>
        <begin position="156"/>
        <end position="183"/>
    </location>
</feature>
<dbReference type="AlphaFoldDB" id="W9YS68"/>
<dbReference type="STRING" id="1182541.W9YS68"/>
<feature type="compositionally biased region" description="Basic residues" evidence="1">
    <location>
        <begin position="126"/>
        <end position="137"/>
    </location>
</feature>
<comment type="caution">
    <text evidence="2">The sequence shown here is derived from an EMBL/GenBank/DDBJ whole genome shotgun (WGS) entry which is preliminary data.</text>
</comment>
<dbReference type="OrthoDB" id="5590473at2759"/>
<sequence length="507" mass="57049">MPDDQDSLSWDLGSAIDLLKSLSLPKYDPTSALELVTPLAHQDADREERAEHSLGDFSTLWDFFGLPPTTDEQQDSELIKYEVNNEPVAEVELDHLNKGVRWRDEVDGTDLEETVASTKVTAASIRNKKRTERRARAKERAEKLVAEPQQKSASDTSDHESGEELEALRRSPDRRGVIDDIIGRHRPAIRDSYSPPTSPSPPKSIVRITKRSGPISNPFLWTAPGVPSPSRPTVIAPRDGLSPRARKQALITELMRQFPDEKKYLKNSGLLEPAFTPLNVSKIGIHVFVDISNISIGFHDCLKLARGMPRETRLKRVPLCFHNFSLILERGRPAAKRVLVGSDKSAVVQQAKSIGFETNILERVHKAKELTPRQKKYQSRSAGETSGSETNTTFPNTNTPTTAEKWVEQAVDEILHLKILESLIDAEKPSTIVLATGDAAEAEYSGGFLRMVERALEKGWSVELVSFRLNTSSLYKRKEFRSRWGPMFKWIELDSFVEFLIDEEEDF</sequence>
<organism evidence="2 3">
    <name type="scientific">Capronia coronata CBS 617.96</name>
    <dbReference type="NCBI Taxonomy" id="1182541"/>
    <lineage>
        <taxon>Eukaryota</taxon>
        <taxon>Fungi</taxon>
        <taxon>Dikarya</taxon>
        <taxon>Ascomycota</taxon>
        <taxon>Pezizomycotina</taxon>
        <taxon>Eurotiomycetes</taxon>
        <taxon>Chaetothyriomycetidae</taxon>
        <taxon>Chaetothyriales</taxon>
        <taxon>Herpotrichiellaceae</taxon>
        <taxon>Capronia</taxon>
    </lineage>
</organism>
<dbReference type="GO" id="GO:0005634">
    <property type="term" value="C:nucleus"/>
    <property type="evidence" value="ECO:0007669"/>
    <property type="project" value="TreeGrafter"/>
</dbReference>
<gene>
    <name evidence="2" type="ORF">A1O1_00876</name>
</gene>
<keyword evidence="3" id="KW-1185">Reference proteome</keyword>
<proteinExistence type="predicted"/>
<dbReference type="eggNOG" id="ENOG502S9P3">
    <property type="taxonomic scope" value="Eukaryota"/>
</dbReference>
<feature type="compositionally biased region" description="Polar residues" evidence="1">
    <location>
        <begin position="379"/>
        <end position="389"/>
    </location>
</feature>
<dbReference type="PANTHER" id="PTHR15837">
    <property type="entry name" value="RAN GUANINE NUCLEOTIDE RELEASE FACTOR"/>
    <property type="match status" value="1"/>
</dbReference>
<dbReference type="InterPro" id="IPR007681">
    <property type="entry name" value="Mog1"/>
</dbReference>
<protein>
    <submittedName>
        <fullName evidence="2">Uncharacterized protein</fullName>
    </submittedName>
</protein>
<dbReference type="GO" id="GO:0006606">
    <property type="term" value="P:protein import into nucleus"/>
    <property type="evidence" value="ECO:0007669"/>
    <property type="project" value="TreeGrafter"/>
</dbReference>
<feature type="region of interest" description="Disordered" evidence="1">
    <location>
        <begin position="124"/>
        <end position="204"/>
    </location>
</feature>
<dbReference type="EMBL" id="AMWN01000001">
    <property type="protein sequence ID" value="EXJ95752.1"/>
    <property type="molecule type" value="Genomic_DNA"/>
</dbReference>
<dbReference type="GO" id="GO:0005085">
    <property type="term" value="F:guanyl-nucleotide exchange factor activity"/>
    <property type="evidence" value="ECO:0007669"/>
    <property type="project" value="TreeGrafter"/>
</dbReference>
<dbReference type="GO" id="GO:0031267">
    <property type="term" value="F:small GTPase binding"/>
    <property type="evidence" value="ECO:0007669"/>
    <property type="project" value="TreeGrafter"/>
</dbReference>
<reference evidence="2 3" key="1">
    <citation type="submission" date="2013-03" db="EMBL/GenBank/DDBJ databases">
        <title>The Genome Sequence of Capronia coronata CBS 617.96.</title>
        <authorList>
            <consortium name="The Broad Institute Genomics Platform"/>
            <person name="Cuomo C."/>
            <person name="de Hoog S."/>
            <person name="Gorbushina A."/>
            <person name="Walker B."/>
            <person name="Young S.K."/>
            <person name="Zeng Q."/>
            <person name="Gargeya S."/>
            <person name="Fitzgerald M."/>
            <person name="Haas B."/>
            <person name="Abouelleil A."/>
            <person name="Allen A.W."/>
            <person name="Alvarado L."/>
            <person name="Arachchi H.M."/>
            <person name="Berlin A.M."/>
            <person name="Chapman S.B."/>
            <person name="Gainer-Dewar J."/>
            <person name="Goldberg J."/>
            <person name="Griggs A."/>
            <person name="Gujja S."/>
            <person name="Hansen M."/>
            <person name="Howarth C."/>
            <person name="Imamovic A."/>
            <person name="Ireland A."/>
            <person name="Larimer J."/>
            <person name="McCowan C."/>
            <person name="Murphy C."/>
            <person name="Pearson M."/>
            <person name="Poon T.W."/>
            <person name="Priest M."/>
            <person name="Roberts A."/>
            <person name="Saif S."/>
            <person name="Shea T."/>
            <person name="Sisk P."/>
            <person name="Sykes S."/>
            <person name="Wortman J."/>
            <person name="Nusbaum C."/>
            <person name="Birren B."/>
        </authorList>
    </citation>
    <scope>NUCLEOTIDE SEQUENCE [LARGE SCALE GENOMIC DNA]</scope>
    <source>
        <strain evidence="2 3">CBS 617.96</strain>
    </source>
</reference>
<dbReference type="CDD" id="cd18724">
    <property type="entry name" value="PIN_LabA-like"/>
    <property type="match status" value="1"/>
</dbReference>
<accession>W9YS68</accession>
<evidence type="ECO:0000256" key="1">
    <source>
        <dbReference type="SAM" id="MobiDB-lite"/>
    </source>
</evidence>
<dbReference type="HOGENOM" id="CLU_023133_1_0_1"/>
<dbReference type="RefSeq" id="XP_007719981.1">
    <property type="nucleotide sequence ID" value="XM_007721791.1"/>
</dbReference>
<feature type="compositionally biased region" description="Low complexity" evidence="1">
    <location>
        <begin position="390"/>
        <end position="400"/>
    </location>
</feature>
<dbReference type="Gene3D" id="3.40.50.1010">
    <property type="entry name" value="5'-nuclease"/>
    <property type="match status" value="1"/>
</dbReference>
<evidence type="ECO:0000313" key="3">
    <source>
        <dbReference type="Proteomes" id="UP000019484"/>
    </source>
</evidence>
<evidence type="ECO:0000313" key="2">
    <source>
        <dbReference type="EMBL" id="EXJ95752.1"/>
    </source>
</evidence>
<dbReference type="GeneID" id="19155780"/>
<dbReference type="PANTHER" id="PTHR15837:SF5">
    <property type="entry name" value="NYN DOMAIN-CONTAINING PROTEIN"/>
    <property type="match status" value="1"/>
</dbReference>
<feature type="region of interest" description="Disordered" evidence="1">
    <location>
        <begin position="371"/>
        <end position="400"/>
    </location>
</feature>